<feature type="active site" evidence="7">
    <location>
        <position position="141"/>
    </location>
</feature>
<keyword evidence="11" id="KW-0121">Carboxypeptidase</keyword>
<name>A0AA86MW87_9BACT</name>
<evidence type="ECO:0000313" key="12">
    <source>
        <dbReference type="Proteomes" id="UP001179121"/>
    </source>
</evidence>
<protein>
    <submittedName>
        <fullName evidence="11">Serine-type D-Ala-D-Ala carboxypeptidase</fullName>
    </submittedName>
</protein>
<dbReference type="GO" id="GO:0009252">
    <property type="term" value="P:peptidoglycan biosynthetic process"/>
    <property type="evidence" value="ECO:0007669"/>
    <property type="project" value="UniProtKB-KW"/>
</dbReference>
<feature type="active site" description="Acyl-ester intermediate" evidence="7">
    <location>
        <position position="86"/>
    </location>
</feature>
<keyword evidence="3" id="KW-0378">Hydrolase</keyword>
<organism evidence="11 12">
    <name type="scientific">Nitrospira tepida</name>
    <dbReference type="NCBI Taxonomy" id="2973512"/>
    <lineage>
        <taxon>Bacteria</taxon>
        <taxon>Pseudomonadati</taxon>
        <taxon>Nitrospirota</taxon>
        <taxon>Nitrospiria</taxon>
        <taxon>Nitrospirales</taxon>
        <taxon>Nitrospiraceae</taxon>
        <taxon>Nitrospira</taxon>
    </lineage>
</organism>
<dbReference type="GO" id="GO:0009002">
    <property type="term" value="F:serine-type D-Ala-D-Ala carboxypeptidase activity"/>
    <property type="evidence" value="ECO:0007669"/>
    <property type="project" value="InterPro"/>
</dbReference>
<dbReference type="AlphaFoldDB" id="A0AA86MW87"/>
<feature type="binding site" evidence="8">
    <location>
        <position position="248"/>
    </location>
    <ligand>
        <name>substrate</name>
    </ligand>
</feature>
<accession>A0AA86MW87</accession>
<dbReference type="GO" id="GO:0006508">
    <property type="term" value="P:proteolysis"/>
    <property type="evidence" value="ECO:0007669"/>
    <property type="project" value="InterPro"/>
</dbReference>
<dbReference type="PANTHER" id="PTHR21581">
    <property type="entry name" value="D-ALANYL-D-ALANINE CARBOXYPEPTIDASE"/>
    <property type="match status" value="1"/>
</dbReference>
<evidence type="ECO:0000256" key="8">
    <source>
        <dbReference type="PIRSR" id="PIRSR618044-2"/>
    </source>
</evidence>
<evidence type="ECO:0000256" key="5">
    <source>
        <dbReference type="ARBA" id="ARBA00022984"/>
    </source>
</evidence>
<dbReference type="PANTHER" id="PTHR21581:SF6">
    <property type="entry name" value="TRAFFICKING PROTEIN PARTICLE COMPLEX SUBUNIT 12"/>
    <property type="match status" value="1"/>
</dbReference>
<evidence type="ECO:0000256" key="9">
    <source>
        <dbReference type="RuleBase" id="RU004016"/>
    </source>
</evidence>
<keyword evidence="6" id="KW-0961">Cell wall biogenesis/degradation</keyword>
<evidence type="ECO:0000259" key="10">
    <source>
        <dbReference type="Pfam" id="PF00768"/>
    </source>
</evidence>
<dbReference type="SUPFAM" id="SSF56601">
    <property type="entry name" value="beta-lactamase/transpeptidase-like"/>
    <property type="match status" value="1"/>
</dbReference>
<dbReference type="PRINTS" id="PR00725">
    <property type="entry name" value="DADACBPTASE1"/>
</dbReference>
<dbReference type="KEGG" id="nti:DNFV4_00652"/>
<feature type="domain" description="Peptidase S11 D-alanyl-D-alanine carboxypeptidase A N-terminal" evidence="10">
    <location>
        <begin position="56"/>
        <end position="278"/>
    </location>
</feature>
<keyword evidence="11" id="KW-0645">Protease</keyword>
<dbReference type="Pfam" id="PF00768">
    <property type="entry name" value="Peptidase_S11"/>
    <property type="match status" value="1"/>
</dbReference>
<dbReference type="GO" id="GO:0071555">
    <property type="term" value="P:cell wall organization"/>
    <property type="evidence" value="ECO:0007669"/>
    <property type="project" value="UniProtKB-KW"/>
</dbReference>
<comment type="similarity">
    <text evidence="1 9">Belongs to the peptidase S11 family.</text>
</comment>
<keyword evidence="4" id="KW-0133">Cell shape</keyword>
<keyword evidence="2" id="KW-0732">Signal</keyword>
<dbReference type="Proteomes" id="UP001179121">
    <property type="component" value="Chromosome"/>
</dbReference>
<dbReference type="Gene3D" id="3.40.710.10">
    <property type="entry name" value="DD-peptidase/beta-lactamase superfamily"/>
    <property type="match status" value="1"/>
</dbReference>
<evidence type="ECO:0000313" key="11">
    <source>
        <dbReference type="EMBL" id="CAI4030225.1"/>
    </source>
</evidence>
<sequence length="312" mass="34501">MTPARSRLRRVVLGLLLFWMIGGMAFGGAQAQAEEGQPSGRTHKATKSLRLLKWRQIPAHGILLKDMKSGQTLYQFRAGERLSPASLTKIMSALIILEQGNLNDEVVVSERAARAHKVRLRLRAGQVFRLEDLLKAMLIVSANDACVAAVEHVASDEATFVELMNRKAAALGLKDTHFGNPCGFDVPGHYTTAEDLAKLSEIALENPIFRELVRQERDLISPINGNRVYLLHNTNRLLGRVPGVEGVKTGFTSKAGRCLIAKVSQDGRELLLVLLGAKRRWTTASDLIKYGLTVLQLATPEFQVSDREQPYE</sequence>
<dbReference type="InterPro" id="IPR018044">
    <property type="entry name" value="Peptidase_S11"/>
</dbReference>
<keyword evidence="5" id="KW-0573">Peptidoglycan synthesis</keyword>
<evidence type="ECO:0000256" key="4">
    <source>
        <dbReference type="ARBA" id="ARBA00022960"/>
    </source>
</evidence>
<reference evidence="11" key="1">
    <citation type="submission" date="2022-10" db="EMBL/GenBank/DDBJ databases">
        <authorList>
            <person name="Koch H."/>
        </authorList>
    </citation>
    <scope>NUCLEOTIDE SEQUENCE</scope>
    <source>
        <strain evidence="11">DNF</strain>
    </source>
</reference>
<gene>
    <name evidence="11" type="ORF">DNFV4_00652</name>
</gene>
<feature type="active site" description="Proton acceptor" evidence="7">
    <location>
        <position position="89"/>
    </location>
</feature>
<dbReference type="EMBL" id="OX365700">
    <property type="protein sequence ID" value="CAI4030225.1"/>
    <property type="molecule type" value="Genomic_DNA"/>
</dbReference>
<evidence type="ECO:0000256" key="7">
    <source>
        <dbReference type="PIRSR" id="PIRSR618044-1"/>
    </source>
</evidence>
<keyword evidence="12" id="KW-1185">Reference proteome</keyword>
<dbReference type="InterPro" id="IPR012338">
    <property type="entry name" value="Beta-lactam/transpept-like"/>
</dbReference>
<dbReference type="InterPro" id="IPR001967">
    <property type="entry name" value="Peptidase_S11_N"/>
</dbReference>
<dbReference type="GO" id="GO:0008360">
    <property type="term" value="P:regulation of cell shape"/>
    <property type="evidence" value="ECO:0007669"/>
    <property type="project" value="UniProtKB-KW"/>
</dbReference>
<evidence type="ECO:0000256" key="2">
    <source>
        <dbReference type="ARBA" id="ARBA00022729"/>
    </source>
</evidence>
<evidence type="ECO:0000256" key="1">
    <source>
        <dbReference type="ARBA" id="ARBA00007164"/>
    </source>
</evidence>
<evidence type="ECO:0000256" key="3">
    <source>
        <dbReference type="ARBA" id="ARBA00022801"/>
    </source>
</evidence>
<proteinExistence type="inferred from homology"/>
<evidence type="ECO:0000256" key="6">
    <source>
        <dbReference type="ARBA" id="ARBA00023316"/>
    </source>
</evidence>
<dbReference type="RefSeq" id="WP_289267223.1">
    <property type="nucleotide sequence ID" value="NZ_OX365700.1"/>
</dbReference>